<sequence>MRDPQFLTPASALFSDVELLSLKAFYAGEQASSISKRLPNPWPLVARHRAQDRTAFQATKTVLDALYSSL</sequence>
<dbReference type="STRING" id="314285.KT71_002842"/>
<comment type="caution">
    <text evidence="1">The sequence shown here is derived from an EMBL/GenBank/DDBJ whole genome shotgun (WGS) entry which is preliminary data.</text>
</comment>
<gene>
    <name evidence="1" type="ORF">KT71_002842</name>
</gene>
<accession>V7HSX9</accession>
<dbReference type="Proteomes" id="UP000019205">
    <property type="component" value="Chromosome"/>
</dbReference>
<dbReference type="AlphaFoldDB" id="V7HSX9"/>
<name>V7HSX9_9GAMM</name>
<organism evidence="1 2">
    <name type="scientific">Congregibacter litoralis KT71</name>
    <dbReference type="NCBI Taxonomy" id="314285"/>
    <lineage>
        <taxon>Bacteria</taxon>
        <taxon>Pseudomonadati</taxon>
        <taxon>Pseudomonadota</taxon>
        <taxon>Gammaproteobacteria</taxon>
        <taxon>Cellvibrionales</taxon>
        <taxon>Halieaceae</taxon>
        <taxon>Congregibacter</taxon>
    </lineage>
</organism>
<proteinExistence type="predicted"/>
<evidence type="ECO:0000313" key="2">
    <source>
        <dbReference type="Proteomes" id="UP000019205"/>
    </source>
</evidence>
<reference evidence="1 2" key="1">
    <citation type="journal article" date="2007" name="Proc. Natl. Acad. Sci. U.S.A.">
        <title>Characterization of a marine gammaproteobacterium capable of aerobic anoxygenic photosynthesis.</title>
        <authorList>
            <person name="Fuchs B.M."/>
            <person name="Spring S."/>
            <person name="Teeling H."/>
            <person name="Quast C."/>
            <person name="Wulf J."/>
            <person name="Schattenhofer M."/>
            <person name="Yan S."/>
            <person name="Ferriera S."/>
            <person name="Johnson J."/>
            <person name="Glockner F.O."/>
            <person name="Amann R."/>
        </authorList>
    </citation>
    <scope>NUCLEOTIDE SEQUENCE [LARGE SCALE GENOMIC DNA]</scope>
    <source>
        <strain evidence="1">KT71</strain>
    </source>
</reference>
<reference evidence="1 2" key="2">
    <citation type="journal article" date="2009" name="PLoS ONE">
        <title>The photosynthetic apparatus and its regulation in the aerobic gammaproteobacterium Congregibacter litoralis gen. nov., sp. nov.</title>
        <authorList>
            <person name="Spring S."/>
            <person name="Lunsdorf H."/>
            <person name="Fuchs B.M."/>
            <person name="Tindall B.J."/>
        </authorList>
    </citation>
    <scope>NUCLEOTIDE SEQUENCE [LARGE SCALE GENOMIC DNA]</scope>
    <source>
        <strain evidence="1">KT71</strain>
    </source>
</reference>
<dbReference type="HOGENOM" id="CLU_2752040_0_0_6"/>
<protein>
    <submittedName>
        <fullName evidence="1">Uncharacterized protein</fullName>
    </submittedName>
</protein>
<keyword evidence="2" id="KW-1185">Reference proteome</keyword>
<dbReference type="EMBL" id="AAOA02000003">
    <property type="protein sequence ID" value="ESZ89336.1"/>
    <property type="molecule type" value="Genomic_DNA"/>
</dbReference>
<evidence type="ECO:0000313" key="1">
    <source>
        <dbReference type="EMBL" id="ESZ89336.1"/>
    </source>
</evidence>